<dbReference type="AlphaFoldDB" id="A0A837ILH3"/>
<dbReference type="GO" id="GO:0016763">
    <property type="term" value="F:pentosyltransferase activity"/>
    <property type="evidence" value="ECO:0007669"/>
    <property type="project" value="TreeGrafter"/>
</dbReference>
<evidence type="ECO:0000313" key="11">
    <source>
        <dbReference type="Proteomes" id="UP000034078"/>
    </source>
</evidence>
<feature type="transmembrane region" description="Helical" evidence="8">
    <location>
        <begin position="330"/>
        <end position="348"/>
    </location>
</feature>
<feature type="transmembrane region" description="Helical" evidence="8">
    <location>
        <begin position="300"/>
        <end position="318"/>
    </location>
</feature>
<keyword evidence="2" id="KW-1003">Cell membrane</keyword>
<evidence type="ECO:0000256" key="3">
    <source>
        <dbReference type="ARBA" id="ARBA00022676"/>
    </source>
</evidence>
<keyword evidence="4 10" id="KW-0808">Transferase</keyword>
<dbReference type="EMBL" id="LCKO01000003">
    <property type="protein sequence ID" value="KKU00975.1"/>
    <property type="molecule type" value="Genomic_DNA"/>
</dbReference>
<feature type="transmembrane region" description="Helical" evidence="8">
    <location>
        <begin position="220"/>
        <end position="237"/>
    </location>
</feature>
<organism evidence="10 11">
    <name type="scientific">Candidatus Collierbacteria bacterium GW2011_GWB2_45_17</name>
    <dbReference type="NCBI Taxonomy" id="1618388"/>
    <lineage>
        <taxon>Bacteria</taxon>
        <taxon>Candidatus Collieribacteriota</taxon>
    </lineage>
</organism>
<evidence type="ECO:0000256" key="1">
    <source>
        <dbReference type="ARBA" id="ARBA00004651"/>
    </source>
</evidence>
<feature type="transmembrane region" description="Helical" evidence="8">
    <location>
        <begin position="275"/>
        <end position="293"/>
    </location>
</feature>
<evidence type="ECO:0000256" key="8">
    <source>
        <dbReference type="SAM" id="Phobius"/>
    </source>
</evidence>
<sequence>MLIVLITILGLVMRLILANQSFWLDEGASLMFAKLPVNQLFEAIKTDFHPPIFYGLLHYWLPLAGKSEWLIRLPFILLATLTIPALYLLAKEIFGSKSPVPILASLFLALNPLHIYYSQELRMYSLVTLLVVLSWYFLLRRKYLLTGLLSFVGFFTFYGAIFNIISQTVYLLLTKEKNKPKTFFFLVLPALIGFACWWPVFSVQLSNGNYLQTALPGWQGLSGTLTLKSLFLIPLKFILGRISFDPQRLYLLVGGFMVFIFFTLAGYSGKNKKTLPVWIAFMVPLIIGVLVSLKTPVLGYWRFLYILPFFILLLAAGVEVLPKVARTATIAWICGTFIFFNIFFWTNIQFQREDWRGLSDFIGNKNALVVLPFSGIFAPLNFYEPKATYLIAQSSLGKNNQDLLQSAKRDFVSKDNLYVMDYLADLTDPDRKILKTIREMGLRELKVYNFNNLGQVYEFHHL</sequence>
<gene>
    <name evidence="10" type="ORF">UX01_C0003G0028</name>
</gene>
<accession>A0A837ILH3</accession>
<name>A0A837ILH3_9BACT</name>
<reference evidence="10 11" key="1">
    <citation type="journal article" date="2015" name="Nature">
        <title>rRNA introns, odd ribosomes, and small enigmatic genomes across a large radiation of phyla.</title>
        <authorList>
            <person name="Brown C.T."/>
            <person name="Hug L.A."/>
            <person name="Thomas B.C."/>
            <person name="Sharon I."/>
            <person name="Castelle C.J."/>
            <person name="Singh A."/>
            <person name="Wilkins M.J."/>
            <person name="Williams K.H."/>
            <person name="Banfield J.F."/>
        </authorList>
    </citation>
    <scope>NUCLEOTIDE SEQUENCE [LARGE SCALE GENOMIC DNA]</scope>
</reference>
<evidence type="ECO:0000259" key="9">
    <source>
        <dbReference type="Pfam" id="PF13231"/>
    </source>
</evidence>
<keyword evidence="7 8" id="KW-0472">Membrane</keyword>
<comment type="caution">
    <text evidence="10">The sequence shown here is derived from an EMBL/GenBank/DDBJ whole genome shotgun (WGS) entry which is preliminary data.</text>
</comment>
<feature type="domain" description="Glycosyltransferase RgtA/B/C/D-like" evidence="9">
    <location>
        <begin position="49"/>
        <end position="198"/>
    </location>
</feature>
<feature type="transmembrane region" description="Helical" evidence="8">
    <location>
        <begin position="182"/>
        <end position="200"/>
    </location>
</feature>
<evidence type="ECO:0000256" key="4">
    <source>
        <dbReference type="ARBA" id="ARBA00022679"/>
    </source>
</evidence>
<keyword evidence="3" id="KW-0328">Glycosyltransferase</keyword>
<evidence type="ECO:0000256" key="6">
    <source>
        <dbReference type="ARBA" id="ARBA00022989"/>
    </source>
</evidence>
<comment type="subcellular location">
    <subcellularLocation>
        <location evidence="1">Cell membrane</location>
        <topology evidence="1">Multi-pass membrane protein</topology>
    </subcellularLocation>
</comment>
<keyword evidence="5 8" id="KW-0812">Transmembrane</keyword>
<dbReference type="Pfam" id="PF13231">
    <property type="entry name" value="PMT_2"/>
    <property type="match status" value="1"/>
</dbReference>
<dbReference type="InterPro" id="IPR038731">
    <property type="entry name" value="RgtA/B/C-like"/>
</dbReference>
<evidence type="ECO:0000256" key="5">
    <source>
        <dbReference type="ARBA" id="ARBA00022692"/>
    </source>
</evidence>
<dbReference type="PANTHER" id="PTHR33908:SF11">
    <property type="entry name" value="MEMBRANE PROTEIN"/>
    <property type="match status" value="1"/>
</dbReference>
<dbReference type="GO" id="GO:0009103">
    <property type="term" value="P:lipopolysaccharide biosynthetic process"/>
    <property type="evidence" value="ECO:0007669"/>
    <property type="project" value="UniProtKB-ARBA"/>
</dbReference>
<dbReference type="Proteomes" id="UP000034078">
    <property type="component" value="Unassembled WGS sequence"/>
</dbReference>
<feature type="transmembrane region" description="Helical" evidence="8">
    <location>
        <begin position="249"/>
        <end position="269"/>
    </location>
</feature>
<protein>
    <submittedName>
        <fullName evidence="10">Glycosyl transferase family protein</fullName>
    </submittedName>
</protein>
<feature type="transmembrane region" description="Helical" evidence="8">
    <location>
        <begin position="151"/>
        <end position="173"/>
    </location>
</feature>
<feature type="transmembrane region" description="Helical" evidence="8">
    <location>
        <begin position="121"/>
        <end position="139"/>
    </location>
</feature>
<evidence type="ECO:0000313" key="10">
    <source>
        <dbReference type="EMBL" id="KKU00975.1"/>
    </source>
</evidence>
<feature type="transmembrane region" description="Helical" evidence="8">
    <location>
        <begin position="69"/>
        <end position="89"/>
    </location>
</feature>
<proteinExistence type="predicted"/>
<dbReference type="PANTHER" id="PTHR33908">
    <property type="entry name" value="MANNOSYLTRANSFERASE YKCB-RELATED"/>
    <property type="match status" value="1"/>
</dbReference>
<dbReference type="InterPro" id="IPR050297">
    <property type="entry name" value="LipidA_mod_glycosyltrf_83"/>
</dbReference>
<keyword evidence="6 8" id="KW-1133">Transmembrane helix</keyword>
<evidence type="ECO:0000256" key="2">
    <source>
        <dbReference type="ARBA" id="ARBA00022475"/>
    </source>
</evidence>
<dbReference type="GO" id="GO:0005886">
    <property type="term" value="C:plasma membrane"/>
    <property type="evidence" value="ECO:0007669"/>
    <property type="project" value="UniProtKB-SubCell"/>
</dbReference>
<evidence type="ECO:0000256" key="7">
    <source>
        <dbReference type="ARBA" id="ARBA00023136"/>
    </source>
</evidence>